<evidence type="ECO:0000256" key="6">
    <source>
        <dbReference type="SAM" id="MobiDB-lite"/>
    </source>
</evidence>
<dbReference type="Proteomes" id="UP001164286">
    <property type="component" value="Unassembled WGS sequence"/>
</dbReference>
<evidence type="ECO:0000256" key="3">
    <source>
        <dbReference type="ARBA" id="ARBA00037931"/>
    </source>
</evidence>
<dbReference type="RefSeq" id="XP_052944593.1">
    <property type="nucleotide sequence ID" value="XM_053085603.1"/>
</dbReference>
<organism evidence="7 8">
    <name type="scientific">Dioszegia hungarica</name>
    <dbReference type="NCBI Taxonomy" id="4972"/>
    <lineage>
        <taxon>Eukaryota</taxon>
        <taxon>Fungi</taxon>
        <taxon>Dikarya</taxon>
        <taxon>Basidiomycota</taxon>
        <taxon>Agaricomycotina</taxon>
        <taxon>Tremellomycetes</taxon>
        <taxon>Tremellales</taxon>
        <taxon>Bulleribasidiaceae</taxon>
        <taxon>Dioszegia</taxon>
    </lineage>
</organism>
<evidence type="ECO:0000256" key="2">
    <source>
        <dbReference type="ARBA" id="ARBA00022737"/>
    </source>
</evidence>
<name>A0AA38LV37_9TREE</name>
<dbReference type="SUPFAM" id="SSF50978">
    <property type="entry name" value="WD40 repeat-like"/>
    <property type="match status" value="1"/>
</dbReference>
<evidence type="ECO:0000313" key="8">
    <source>
        <dbReference type="Proteomes" id="UP001164286"/>
    </source>
</evidence>
<evidence type="ECO:0000256" key="4">
    <source>
        <dbReference type="ARBA" id="ARBA00040563"/>
    </source>
</evidence>
<evidence type="ECO:0000313" key="7">
    <source>
        <dbReference type="EMBL" id="KAI9634816.1"/>
    </source>
</evidence>
<dbReference type="Gene3D" id="2.130.10.10">
    <property type="entry name" value="YVTN repeat-like/Quinoprotein amine dehydrogenase"/>
    <property type="match status" value="2"/>
</dbReference>
<evidence type="ECO:0000256" key="5">
    <source>
        <dbReference type="PROSITE-ProRule" id="PRU00221"/>
    </source>
</evidence>
<evidence type="ECO:0000256" key="1">
    <source>
        <dbReference type="ARBA" id="ARBA00022574"/>
    </source>
</evidence>
<feature type="repeat" description="WD" evidence="5">
    <location>
        <begin position="11"/>
        <end position="52"/>
    </location>
</feature>
<dbReference type="InterPro" id="IPR015943">
    <property type="entry name" value="WD40/YVTN_repeat-like_dom_sf"/>
</dbReference>
<dbReference type="SMART" id="SM00320">
    <property type="entry name" value="WD40"/>
    <property type="match status" value="5"/>
</dbReference>
<dbReference type="GeneID" id="77724804"/>
<keyword evidence="8" id="KW-1185">Reference proteome</keyword>
<dbReference type="PANTHER" id="PTHR19854">
    <property type="entry name" value="TRANSDUCIN BETA-LIKE 3"/>
    <property type="match status" value="1"/>
</dbReference>
<protein>
    <recommendedName>
        <fullName evidence="4">ASTRA-associated protein 1</fullName>
    </recommendedName>
</protein>
<dbReference type="Pfam" id="PF00400">
    <property type="entry name" value="WD40"/>
    <property type="match status" value="3"/>
</dbReference>
<feature type="compositionally biased region" description="Acidic residues" evidence="6">
    <location>
        <begin position="413"/>
        <end position="423"/>
    </location>
</feature>
<dbReference type="InterPro" id="IPR001680">
    <property type="entry name" value="WD40_rpt"/>
</dbReference>
<keyword evidence="2" id="KW-0677">Repeat</keyword>
<dbReference type="EMBL" id="JAKWFO010000006">
    <property type="protein sequence ID" value="KAI9634816.1"/>
    <property type="molecule type" value="Genomic_DNA"/>
</dbReference>
<dbReference type="PANTHER" id="PTHR19854:SF1">
    <property type="entry name" value="GUANINE NUCLEOTIDE-BINDING PROTEIN SUBUNIT BETA-LIKE PROTEIN 1"/>
    <property type="match status" value="1"/>
</dbReference>
<feature type="region of interest" description="Disordered" evidence="6">
    <location>
        <begin position="410"/>
        <end position="435"/>
    </location>
</feature>
<accession>A0AA38LV37</accession>
<comment type="similarity">
    <text evidence="3">Belongs to the WD repeat ASA1 family.</text>
</comment>
<keyword evidence="1 5" id="KW-0853">WD repeat</keyword>
<comment type="caution">
    <text evidence="7">The sequence shown here is derived from an EMBL/GenBank/DDBJ whole genome shotgun (WGS) entry which is preliminary data.</text>
</comment>
<dbReference type="AlphaFoldDB" id="A0AA38LV37"/>
<reference evidence="7" key="1">
    <citation type="journal article" date="2022" name="G3 (Bethesda)">
        <title>High quality genome of the basidiomycete yeast Dioszegia hungarica PDD-24b-2 isolated from cloud water.</title>
        <authorList>
            <person name="Jarrige D."/>
            <person name="Haridas S."/>
            <person name="Bleykasten-Grosshans C."/>
            <person name="Joly M."/>
            <person name="Nadalig T."/>
            <person name="Sancelme M."/>
            <person name="Vuilleumier S."/>
            <person name="Grigoriev I.V."/>
            <person name="Amato P."/>
            <person name="Bringel F."/>
        </authorList>
    </citation>
    <scope>NUCLEOTIDE SEQUENCE</scope>
    <source>
        <strain evidence="7">PDD-24b-2</strain>
    </source>
</reference>
<dbReference type="PROSITE" id="PS50082">
    <property type="entry name" value="WD_REPEATS_2"/>
    <property type="match status" value="1"/>
</dbReference>
<gene>
    <name evidence="7" type="ORF">MKK02DRAFT_16278</name>
</gene>
<dbReference type="InterPro" id="IPR036322">
    <property type="entry name" value="WD40_repeat_dom_sf"/>
</dbReference>
<sequence>MPPPPDPFHVLRTHSASLASIAFGGGNTLLYSGGQDGFVSITDLRTRRSILFWKAHEGGVLGVGEWDGRLITHGRDNLIHIYDRLPLVRRAGQLNGAPTSGSGLEIWKSLSVNSLNFCGFTLLPIPVSTSVPASSGSSSAGARAKGDGEAEALLAVPNLLDTELADIYHLPSMRRLHAGVNTPKANQKGKAKAGPADATRSGLIMSLHLRFLRLEAAMASSSSKHGDREQGKLVLVLGYEDGRVDMWGMPVDTGSTEGGEESWRAFSDGSGQVGKRGWEVMWSGKGHNEAVMAMAVSSDARYAYTVSADHLLVKYDMARLTLQALTDPSSQNLVTSFSTKQIGNASLAISSSDTILAVGGWDGKVRLFSAASGKPLGTLGYHRETVQCLAFPQGAEEETGEAEVLPDPSTIELGEEDSDDDDGPGGRGGGKERWFVSGGKDRRVALWELMDFTRVEGGG</sequence>
<proteinExistence type="inferred from homology"/>